<sequence>MWLWWKRLGGDDRGGSRALKQGSVAVAEGIVAVVRSDPLGVVNDGGALAGSFRGWFDVDSCFVRGIVSGQGLRLRRLLQSLRSNHSARGKEMLMVGATDNVAGRLRRGGSRALE</sequence>
<dbReference type="AlphaFoldDB" id="A0A426YAX9"/>
<dbReference type="Proteomes" id="UP000287651">
    <property type="component" value="Unassembled WGS sequence"/>
</dbReference>
<protein>
    <submittedName>
        <fullName evidence="1">Uncharacterized protein</fullName>
    </submittedName>
</protein>
<proteinExistence type="predicted"/>
<reference evidence="1 2" key="1">
    <citation type="journal article" date="2014" name="Agronomy (Basel)">
        <title>A Draft Genome Sequence for Ensete ventricosum, the Drought-Tolerant Tree Against Hunger.</title>
        <authorList>
            <person name="Harrison J."/>
            <person name="Moore K.A."/>
            <person name="Paszkiewicz K."/>
            <person name="Jones T."/>
            <person name="Grant M."/>
            <person name="Ambacheew D."/>
            <person name="Muzemil S."/>
            <person name="Studholme D.J."/>
        </authorList>
    </citation>
    <scope>NUCLEOTIDE SEQUENCE [LARGE SCALE GENOMIC DNA]</scope>
</reference>
<gene>
    <name evidence="1" type="ORF">B296_00049934</name>
</gene>
<evidence type="ECO:0000313" key="2">
    <source>
        <dbReference type="Proteomes" id="UP000287651"/>
    </source>
</evidence>
<name>A0A426YAX9_ENSVE</name>
<accession>A0A426YAX9</accession>
<comment type="caution">
    <text evidence="1">The sequence shown here is derived from an EMBL/GenBank/DDBJ whole genome shotgun (WGS) entry which is preliminary data.</text>
</comment>
<dbReference type="EMBL" id="AMZH03013670">
    <property type="protein sequence ID" value="RRT48885.1"/>
    <property type="molecule type" value="Genomic_DNA"/>
</dbReference>
<organism evidence="1 2">
    <name type="scientific">Ensete ventricosum</name>
    <name type="common">Abyssinian banana</name>
    <name type="synonym">Musa ensete</name>
    <dbReference type="NCBI Taxonomy" id="4639"/>
    <lineage>
        <taxon>Eukaryota</taxon>
        <taxon>Viridiplantae</taxon>
        <taxon>Streptophyta</taxon>
        <taxon>Embryophyta</taxon>
        <taxon>Tracheophyta</taxon>
        <taxon>Spermatophyta</taxon>
        <taxon>Magnoliopsida</taxon>
        <taxon>Liliopsida</taxon>
        <taxon>Zingiberales</taxon>
        <taxon>Musaceae</taxon>
        <taxon>Ensete</taxon>
    </lineage>
</organism>
<evidence type="ECO:0000313" key="1">
    <source>
        <dbReference type="EMBL" id="RRT48885.1"/>
    </source>
</evidence>